<name>A0A3Q9JIJ0_9GAMM</name>
<dbReference type="Proteomes" id="UP000273143">
    <property type="component" value="Chromosome"/>
</dbReference>
<protein>
    <recommendedName>
        <fullName evidence="1">PI3K/PI4K catalytic domain-containing protein</fullName>
    </recommendedName>
</protein>
<sequence>MIKFLGSSSYVGASKVSTVTDGMMAYTHIAQLNTTLHEPSFTQCYVKIYQENDSRDREDKSILNEIVGYIIGKSLGLPVPSEAGIIMIKGSQLSSPPDWINKDEEIIAWWVKDMYSPSLKQYYDYSKFGNHDILLNKLVKELLASDLTSQIIAFDDLIANIDRNLGNILKTKNGKFILIDHGLCLTRSDWIASDLKPELTYPNRILEFISTNLNLQKKHNIIESKRLLFKQIETAINNLRELLQCFIEENDIYAIENFIRNRYTSDRFEKKVGILV</sequence>
<dbReference type="AlphaFoldDB" id="A0A3Q9JIJ0"/>
<dbReference type="RefSeq" id="WP_109703077.1">
    <property type="nucleotide sequence ID" value="NZ_CP029822.1"/>
</dbReference>
<accession>A0A3Q9JIJ0</accession>
<keyword evidence="3" id="KW-1185">Reference proteome</keyword>
<organism evidence="2 3">
    <name type="scientific">Entomomonas moraniae</name>
    <dbReference type="NCBI Taxonomy" id="2213226"/>
    <lineage>
        <taxon>Bacteria</taxon>
        <taxon>Pseudomonadati</taxon>
        <taxon>Pseudomonadota</taxon>
        <taxon>Gammaproteobacteria</taxon>
        <taxon>Pseudomonadales</taxon>
        <taxon>Pseudomonadaceae</taxon>
        <taxon>Entomomonas</taxon>
    </lineage>
</organism>
<proteinExistence type="predicted"/>
<evidence type="ECO:0000313" key="3">
    <source>
        <dbReference type="Proteomes" id="UP000273143"/>
    </source>
</evidence>
<evidence type="ECO:0000313" key="2">
    <source>
        <dbReference type="EMBL" id="AZS50424.1"/>
    </source>
</evidence>
<evidence type="ECO:0000259" key="1">
    <source>
        <dbReference type="Pfam" id="PF00454"/>
    </source>
</evidence>
<dbReference type="EMBL" id="CP029822">
    <property type="protein sequence ID" value="AZS50424.1"/>
    <property type="molecule type" value="Genomic_DNA"/>
</dbReference>
<dbReference type="KEGG" id="emo:DM558_06380"/>
<dbReference type="Pfam" id="PF00454">
    <property type="entry name" value="PI3_PI4_kinase"/>
    <property type="match status" value="1"/>
</dbReference>
<feature type="domain" description="PI3K/PI4K catalytic" evidence="1">
    <location>
        <begin position="154"/>
        <end position="241"/>
    </location>
</feature>
<gene>
    <name evidence="2" type="ORF">DM558_06380</name>
</gene>
<dbReference type="InterPro" id="IPR000403">
    <property type="entry name" value="PI3/4_kinase_cat_dom"/>
</dbReference>
<reference evidence="3" key="1">
    <citation type="submission" date="2018-06" db="EMBL/GenBank/DDBJ databases">
        <title>Complete genome of Pseudomonas insecticola strain QZS01.</title>
        <authorList>
            <person name="Wang J."/>
            <person name="Su Q."/>
        </authorList>
    </citation>
    <scope>NUCLEOTIDE SEQUENCE [LARGE SCALE GENOMIC DNA]</scope>
    <source>
        <strain evidence="3">QZS01</strain>
    </source>
</reference>